<evidence type="ECO:0000313" key="3">
    <source>
        <dbReference type="Proteomes" id="UP001204953"/>
    </source>
</evidence>
<comment type="caution">
    <text evidence="2">The sequence shown here is derived from an EMBL/GenBank/DDBJ whole genome shotgun (WGS) entry which is preliminary data.</text>
</comment>
<dbReference type="PANTHER" id="PTHR35586">
    <property type="entry name" value="SLL1691 PROTEIN"/>
    <property type="match status" value="1"/>
</dbReference>
<evidence type="ECO:0000256" key="1">
    <source>
        <dbReference type="SAM" id="MobiDB-lite"/>
    </source>
</evidence>
<accession>A0AAE3GRH8</accession>
<gene>
    <name evidence="2" type="ORF">NJ959_09080</name>
</gene>
<evidence type="ECO:0000313" key="2">
    <source>
        <dbReference type="EMBL" id="MCP2728622.1"/>
    </source>
</evidence>
<dbReference type="AlphaFoldDB" id="A0AAE3GRH8"/>
<name>A0AAE3GRH8_9CYAN</name>
<dbReference type="EMBL" id="JAMZMM010000065">
    <property type="protein sequence ID" value="MCP2728622.1"/>
    <property type="molecule type" value="Genomic_DNA"/>
</dbReference>
<sequence length="285" mass="33076">MVLTTVGLSQLLQVMMDIPLFKCGKKYKLEVQSQSQSEFSERMYIYHSRIFDRYRRSVVSLAILGDEQKSWTPNRYERQLWRCRAILEFPVVKLIDYSMEDLSASRSPLAPIVQAHLSAQIAGKDVRVGYEKKLSLIKSLYSRGYGREDIVQLFRLIDWFIGLPQSEEERLWAEIQTLEQETKMPYITSVERIGISKGLEQGQITKGQEDIIRILEVRFQNIPPKLRELINKIKDLNVLWNILIQAVTLQSVEAFQSVARQYFTEDELASPATEQNPPQKADESE</sequence>
<proteinExistence type="predicted"/>
<keyword evidence="3" id="KW-1185">Reference proteome</keyword>
<dbReference type="RefSeq" id="WP_254011417.1">
    <property type="nucleotide sequence ID" value="NZ_JAMZMM010000065.1"/>
</dbReference>
<reference evidence="2" key="1">
    <citation type="submission" date="2022-06" db="EMBL/GenBank/DDBJ databases">
        <title>New cyanobacteria of genus Symplocastrum in benthos of Lake Baikal.</title>
        <authorList>
            <person name="Sorokovikova E."/>
            <person name="Tikhonova I."/>
            <person name="Krasnopeev A."/>
            <person name="Evseev P."/>
            <person name="Gladkikh A."/>
            <person name="Belykh O."/>
        </authorList>
    </citation>
    <scope>NUCLEOTIDE SEQUENCE</scope>
    <source>
        <strain evidence="2">BBK-W-15</strain>
    </source>
</reference>
<protein>
    <submittedName>
        <fullName evidence="2">Transposase</fullName>
    </submittedName>
</protein>
<dbReference type="PANTHER" id="PTHR35586:SF1">
    <property type="entry name" value="SLL1691 PROTEIN"/>
    <property type="match status" value="1"/>
</dbReference>
<organism evidence="2 3">
    <name type="scientific">Limnofasciculus baicalensis BBK-W-15</name>
    <dbReference type="NCBI Taxonomy" id="2699891"/>
    <lineage>
        <taxon>Bacteria</taxon>
        <taxon>Bacillati</taxon>
        <taxon>Cyanobacteriota</taxon>
        <taxon>Cyanophyceae</taxon>
        <taxon>Coleofasciculales</taxon>
        <taxon>Coleofasciculaceae</taxon>
        <taxon>Limnofasciculus</taxon>
        <taxon>Limnofasciculus baicalensis</taxon>
    </lineage>
</organism>
<feature type="region of interest" description="Disordered" evidence="1">
    <location>
        <begin position="266"/>
        <end position="285"/>
    </location>
</feature>
<dbReference type="Proteomes" id="UP001204953">
    <property type="component" value="Unassembled WGS sequence"/>
</dbReference>